<evidence type="ECO:0000259" key="6">
    <source>
        <dbReference type="Pfam" id="PF22799"/>
    </source>
</evidence>
<comment type="similarity">
    <text evidence="5">Belongs to the PIR protein family.</text>
</comment>
<evidence type="ECO:0000256" key="1">
    <source>
        <dbReference type="ARBA" id="ARBA00004191"/>
    </source>
</evidence>
<dbReference type="InterPro" id="IPR054508">
    <property type="entry name" value="PIR1-like_C"/>
</dbReference>
<keyword evidence="8" id="KW-1185">Reference proteome</keyword>
<evidence type="ECO:0000256" key="5">
    <source>
        <dbReference type="ARBA" id="ARBA00038219"/>
    </source>
</evidence>
<comment type="caution">
    <text evidence="7">The sequence shown here is derived from an EMBL/GenBank/DDBJ whole genome shotgun (WGS) entry which is preliminary data.</text>
</comment>
<dbReference type="RefSeq" id="XP_062651833.1">
    <property type="nucleotide sequence ID" value="XM_062788263.1"/>
</dbReference>
<evidence type="ECO:0000313" key="7">
    <source>
        <dbReference type="EMBL" id="KAK4128062.1"/>
    </source>
</evidence>
<dbReference type="Pfam" id="PF22799">
    <property type="entry name" value="PIR1-like_C"/>
    <property type="match status" value="1"/>
</dbReference>
<evidence type="ECO:0000256" key="2">
    <source>
        <dbReference type="ARBA" id="ARBA00022512"/>
    </source>
</evidence>
<dbReference type="PANTHER" id="PTHR47254">
    <property type="entry name" value="CELL WALL MANNOPROTEIN CIS3-RELATED"/>
    <property type="match status" value="1"/>
</dbReference>
<dbReference type="GeneID" id="87825033"/>
<evidence type="ECO:0000256" key="4">
    <source>
        <dbReference type="ARBA" id="ARBA00022729"/>
    </source>
</evidence>
<sequence length="225" mass="23726">FALLAMVVFAIAQGVTDKIAPEGGAPAGCKPTLDAKFEITIIPFKGMAKKDMAIEARTTFSGDHGNLVLQLAGGILTDAQNRTGYIASNFQFQFDNPPQTGALYTAGFSACTNGSLALGGSAVFWQCLSGTFYNLYDRWWAAQCEPALMVAMPCGGGDPTVPQSGTTVGTEVVTNTMVVPLSDGQPQVVTTTSIVYICQIGDGLISFPSPFDITRSPLELRPQLT</sequence>
<name>A0AAN6Z7M5_9PEZI</name>
<evidence type="ECO:0000313" key="8">
    <source>
        <dbReference type="Proteomes" id="UP001302602"/>
    </source>
</evidence>
<protein>
    <recommendedName>
        <fullName evidence="6">Cell wall mannoprotein PIR1-like C-terminal domain-containing protein</fullName>
    </recommendedName>
</protein>
<organism evidence="7 8">
    <name type="scientific">Parathielavia appendiculata</name>
    <dbReference type="NCBI Taxonomy" id="2587402"/>
    <lineage>
        <taxon>Eukaryota</taxon>
        <taxon>Fungi</taxon>
        <taxon>Dikarya</taxon>
        <taxon>Ascomycota</taxon>
        <taxon>Pezizomycotina</taxon>
        <taxon>Sordariomycetes</taxon>
        <taxon>Sordariomycetidae</taxon>
        <taxon>Sordariales</taxon>
        <taxon>Chaetomiaceae</taxon>
        <taxon>Parathielavia</taxon>
    </lineage>
</organism>
<keyword evidence="2" id="KW-0134">Cell wall</keyword>
<feature type="domain" description="Cell wall mannoprotein PIR1-like C-terminal" evidence="6">
    <location>
        <begin position="74"/>
        <end position="146"/>
    </location>
</feature>
<dbReference type="AlphaFoldDB" id="A0AAN6Z7M5"/>
<feature type="non-terminal residue" evidence="7">
    <location>
        <position position="1"/>
    </location>
</feature>
<gene>
    <name evidence="7" type="ORF">N657DRAFT_564211</name>
</gene>
<reference evidence="7" key="2">
    <citation type="submission" date="2023-05" db="EMBL/GenBank/DDBJ databases">
        <authorList>
            <consortium name="Lawrence Berkeley National Laboratory"/>
            <person name="Steindorff A."/>
            <person name="Hensen N."/>
            <person name="Bonometti L."/>
            <person name="Westerberg I."/>
            <person name="Brannstrom I.O."/>
            <person name="Guillou S."/>
            <person name="Cros-Aarteil S."/>
            <person name="Calhoun S."/>
            <person name="Haridas S."/>
            <person name="Kuo A."/>
            <person name="Mondo S."/>
            <person name="Pangilinan J."/>
            <person name="Riley R."/>
            <person name="Labutti K."/>
            <person name="Andreopoulos B."/>
            <person name="Lipzen A."/>
            <person name="Chen C."/>
            <person name="Yanf M."/>
            <person name="Daum C."/>
            <person name="Ng V."/>
            <person name="Clum A."/>
            <person name="Ohm R."/>
            <person name="Martin F."/>
            <person name="Silar P."/>
            <person name="Natvig D."/>
            <person name="Lalanne C."/>
            <person name="Gautier V."/>
            <person name="Ament-Velasquez S.L."/>
            <person name="Kruys A."/>
            <person name="Hutchinson M.I."/>
            <person name="Powell A.J."/>
            <person name="Barry K."/>
            <person name="Miller A.N."/>
            <person name="Grigoriev I.V."/>
            <person name="Debuchy R."/>
            <person name="Gladieux P."/>
            <person name="Thoren M.H."/>
            <person name="Johannesson H."/>
        </authorList>
    </citation>
    <scope>NUCLEOTIDE SEQUENCE</scope>
    <source>
        <strain evidence="7">CBS 731.68</strain>
    </source>
</reference>
<proteinExistence type="inferred from homology"/>
<dbReference type="GO" id="GO:0005199">
    <property type="term" value="F:structural constituent of cell wall"/>
    <property type="evidence" value="ECO:0007669"/>
    <property type="project" value="TreeGrafter"/>
</dbReference>
<dbReference type="PANTHER" id="PTHR47254:SF1">
    <property type="entry name" value="CELL WALL MANNOPROTEIN CIS3-RELATED"/>
    <property type="match status" value="1"/>
</dbReference>
<dbReference type="Proteomes" id="UP001302602">
    <property type="component" value="Unassembled WGS sequence"/>
</dbReference>
<accession>A0AAN6Z7M5</accession>
<reference evidence="7" key="1">
    <citation type="journal article" date="2023" name="Mol. Phylogenet. Evol.">
        <title>Genome-scale phylogeny and comparative genomics of the fungal order Sordariales.</title>
        <authorList>
            <person name="Hensen N."/>
            <person name="Bonometti L."/>
            <person name="Westerberg I."/>
            <person name="Brannstrom I.O."/>
            <person name="Guillou S."/>
            <person name="Cros-Aarteil S."/>
            <person name="Calhoun S."/>
            <person name="Haridas S."/>
            <person name="Kuo A."/>
            <person name="Mondo S."/>
            <person name="Pangilinan J."/>
            <person name="Riley R."/>
            <person name="LaButti K."/>
            <person name="Andreopoulos B."/>
            <person name="Lipzen A."/>
            <person name="Chen C."/>
            <person name="Yan M."/>
            <person name="Daum C."/>
            <person name="Ng V."/>
            <person name="Clum A."/>
            <person name="Steindorff A."/>
            <person name="Ohm R.A."/>
            <person name="Martin F."/>
            <person name="Silar P."/>
            <person name="Natvig D.O."/>
            <person name="Lalanne C."/>
            <person name="Gautier V."/>
            <person name="Ament-Velasquez S.L."/>
            <person name="Kruys A."/>
            <person name="Hutchinson M.I."/>
            <person name="Powell A.J."/>
            <person name="Barry K."/>
            <person name="Miller A.N."/>
            <person name="Grigoriev I.V."/>
            <person name="Debuchy R."/>
            <person name="Gladieux P."/>
            <person name="Hiltunen Thoren M."/>
            <person name="Johannesson H."/>
        </authorList>
    </citation>
    <scope>NUCLEOTIDE SEQUENCE</scope>
    <source>
        <strain evidence="7">CBS 731.68</strain>
    </source>
</reference>
<keyword evidence="4" id="KW-0732">Signal</keyword>
<dbReference type="GO" id="GO:0031505">
    <property type="term" value="P:fungal-type cell wall organization"/>
    <property type="evidence" value="ECO:0007669"/>
    <property type="project" value="TreeGrafter"/>
</dbReference>
<dbReference type="InterPro" id="IPR051153">
    <property type="entry name" value="Yeast_CWMannoprotein_PIR"/>
</dbReference>
<evidence type="ECO:0000256" key="3">
    <source>
        <dbReference type="ARBA" id="ARBA00022525"/>
    </source>
</evidence>
<keyword evidence="3" id="KW-0964">Secreted</keyword>
<dbReference type="GO" id="GO:0009277">
    <property type="term" value="C:fungal-type cell wall"/>
    <property type="evidence" value="ECO:0007669"/>
    <property type="project" value="TreeGrafter"/>
</dbReference>
<comment type="subcellular location">
    <subcellularLocation>
        <location evidence="1">Secreted</location>
        <location evidence="1">Cell wall</location>
    </subcellularLocation>
</comment>
<dbReference type="EMBL" id="MU853223">
    <property type="protein sequence ID" value="KAK4128062.1"/>
    <property type="molecule type" value="Genomic_DNA"/>
</dbReference>